<organism evidence="2 3">
    <name type="scientific">Pseudofrankia asymbiotica</name>
    <dbReference type="NCBI Taxonomy" id="1834516"/>
    <lineage>
        <taxon>Bacteria</taxon>
        <taxon>Bacillati</taxon>
        <taxon>Actinomycetota</taxon>
        <taxon>Actinomycetes</taxon>
        <taxon>Frankiales</taxon>
        <taxon>Frankiaceae</taxon>
        <taxon>Pseudofrankia</taxon>
    </lineage>
</organism>
<feature type="region of interest" description="Disordered" evidence="1">
    <location>
        <begin position="364"/>
        <end position="384"/>
    </location>
</feature>
<gene>
    <name evidence="2" type="ORF">BL253_26820</name>
</gene>
<accession>A0A1V2I4J6</accession>
<evidence type="ECO:0000313" key="3">
    <source>
        <dbReference type="Proteomes" id="UP000188929"/>
    </source>
</evidence>
<evidence type="ECO:0000256" key="1">
    <source>
        <dbReference type="SAM" id="MobiDB-lite"/>
    </source>
</evidence>
<sequence>MFVVWPLSGQTYQLKDIGAQLPEATRIAVMEWDFGITGPGVTDIGGDGEIGWRNLVKAVGRPLPYWPMTLRIPQLMLNWTPDQEPVISPARTDLDITPLLQLAASYEEGHPAARTLLNLARICADRSAAGALTDLETLATMTNADTVVVAARPMLVPSADREDLDVHQRRAGWLDVLSREDTLARHCVRELKSWDGGRDLPFGQIERADPSRPHAAEWANRLQRCARTAAFEIFHTQDGDAFIDPETDAPALRRRTDDGEQILLASPQRLPATSPLAELVLDQPIWVRTTDRTLYPAPQDPRFGITWGYGGSGPNCLANMIDRLLDDITAPGADPFKSPPKPLMDLTALKLPRGTVLTRAQLEAARAGRWLPETPEGGTDQDAT</sequence>
<name>A0A1V2I4J6_9ACTN</name>
<keyword evidence="3" id="KW-1185">Reference proteome</keyword>
<dbReference type="Proteomes" id="UP000188929">
    <property type="component" value="Unassembled WGS sequence"/>
</dbReference>
<proteinExistence type="predicted"/>
<dbReference type="EMBL" id="MOMC01000057">
    <property type="protein sequence ID" value="ONH25785.1"/>
    <property type="molecule type" value="Genomic_DNA"/>
</dbReference>
<protein>
    <submittedName>
        <fullName evidence="2">Uncharacterized protein</fullName>
    </submittedName>
</protein>
<reference evidence="3" key="1">
    <citation type="submission" date="2016-10" db="EMBL/GenBank/DDBJ databases">
        <title>Frankia sp. NRRL B-16386 Genome sequencing.</title>
        <authorList>
            <person name="Ghodhbane-Gtari F."/>
            <person name="Swanson E."/>
            <person name="Gueddou A."/>
            <person name="Hezbri K."/>
            <person name="Ktari K."/>
            <person name="Nouioui I."/>
            <person name="Morris K."/>
            <person name="Simpson S."/>
            <person name="Abebe-Akele F."/>
            <person name="Thomas K."/>
            <person name="Gtari M."/>
            <person name="Tisa L.S."/>
        </authorList>
    </citation>
    <scope>NUCLEOTIDE SEQUENCE [LARGE SCALE GENOMIC DNA]</scope>
    <source>
        <strain evidence="3">NRRL B-16386</strain>
    </source>
</reference>
<evidence type="ECO:0000313" key="2">
    <source>
        <dbReference type="EMBL" id="ONH25785.1"/>
    </source>
</evidence>
<dbReference type="AlphaFoldDB" id="A0A1V2I4J6"/>
<comment type="caution">
    <text evidence="2">The sequence shown here is derived from an EMBL/GenBank/DDBJ whole genome shotgun (WGS) entry which is preliminary data.</text>
</comment>